<dbReference type="RefSeq" id="WP_281241279.1">
    <property type="nucleotide sequence ID" value="NZ_FOHV01000062.1"/>
</dbReference>
<organism evidence="2 3">
    <name type="scientific">Thorsellia anophelis DSM 18579</name>
    <dbReference type="NCBI Taxonomy" id="1123402"/>
    <lineage>
        <taxon>Bacteria</taxon>
        <taxon>Pseudomonadati</taxon>
        <taxon>Pseudomonadota</taxon>
        <taxon>Gammaproteobacteria</taxon>
        <taxon>Enterobacterales</taxon>
        <taxon>Thorselliaceae</taxon>
        <taxon>Thorsellia</taxon>
    </lineage>
</organism>
<dbReference type="Proteomes" id="UP000242642">
    <property type="component" value="Unassembled WGS sequence"/>
</dbReference>
<dbReference type="SUPFAM" id="SSF160631">
    <property type="entry name" value="SMI1/KNR4-like"/>
    <property type="match status" value="1"/>
</dbReference>
<dbReference type="Pfam" id="PF09346">
    <property type="entry name" value="SMI1_KNR4"/>
    <property type="match status" value="1"/>
</dbReference>
<dbReference type="InterPro" id="IPR018958">
    <property type="entry name" value="Knr4/Smi1-like_dom"/>
</dbReference>
<gene>
    <name evidence="2" type="ORF">SAMN02583745_02982</name>
</gene>
<evidence type="ECO:0000313" key="3">
    <source>
        <dbReference type="Proteomes" id="UP000242642"/>
    </source>
</evidence>
<evidence type="ECO:0000259" key="1">
    <source>
        <dbReference type="Pfam" id="PF09346"/>
    </source>
</evidence>
<dbReference type="InterPro" id="IPR037883">
    <property type="entry name" value="Knr4/Smi1-like_sf"/>
</dbReference>
<sequence>MGTSDDAPSLEWIVKAEEMLTIKLPEDYKWILSHFGGGDICGEEIYSIYSFDGSYK</sequence>
<proteinExistence type="predicted"/>
<protein>
    <submittedName>
        <fullName evidence="2">SMI1-KNR4 cell-wall</fullName>
    </submittedName>
</protein>
<accession>A0A1I0G4E4</accession>
<feature type="domain" description="Knr4/Smi1-like" evidence="1">
    <location>
        <begin position="8"/>
        <end position="53"/>
    </location>
</feature>
<dbReference type="Gene3D" id="3.40.1580.10">
    <property type="entry name" value="SMI1/KNR4-like"/>
    <property type="match status" value="1"/>
</dbReference>
<name>A0A1I0G4E4_9GAMM</name>
<evidence type="ECO:0000313" key="2">
    <source>
        <dbReference type="EMBL" id="SET65463.1"/>
    </source>
</evidence>
<keyword evidence="3" id="KW-1185">Reference proteome</keyword>
<dbReference type="AlphaFoldDB" id="A0A1I0G4E4"/>
<dbReference type="EMBL" id="FOHV01000062">
    <property type="protein sequence ID" value="SET65463.1"/>
    <property type="molecule type" value="Genomic_DNA"/>
</dbReference>
<reference evidence="3" key="1">
    <citation type="submission" date="2016-10" db="EMBL/GenBank/DDBJ databases">
        <authorList>
            <person name="Varghese N."/>
            <person name="Submissions S."/>
        </authorList>
    </citation>
    <scope>NUCLEOTIDE SEQUENCE [LARGE SCALE GENOMIC DNA]</scope>
    <source>
        <strain evidence="3">DSM 18579</strain>
    </source>
</reference>